<evidence type="ECO:0000256" key="1">
    <source>
        <dbReference type="ARBA" id="ARBA00022553"/>
    </source>
</evidence>
<dbReference type="Proteomes" id="UP000184052">
    <property type="component" value="Unassembled WGS sequence"/>
</dbReference>
<dbReference type="Pfam" id="PF00072">
    <property type="entry name" value="Response_reg"/>
    <property type="match status" value="1"/>
</dbReference>
<dbReference type="RefSeq" id="WP_073049988.1">
    <property type="nucleotide sequence ID" value="NZ_FQZL01000021.1"/>
</dbReference>
<dbReference type="AlphaFoldDB" id="A0A1M6JCY1"/>
<gene>
    <name evidence="4" type="ORF">SAMN02745751_02577</name>
</gene>
<keyword evidence="5" id="KW-1185">Reference proteome</keyword>
<dbReference type="SMART" id="SM00448">
    <property type="entry name" value="REC"/>
    <property type="match status" value="1"/>
</dbReference>
<dbReference type="OrthoDB" id="1684633at2"/>
<organism evidence="4 5">
    <name type="scientific">Dethiosulfatibacter aminovorans DSM 17477</name>
    <dbReference type="NCBI Taxonomy" id="1121476"/>
    <lineage>
        <taxon>Bacteria</taxon>
        <taxon>Bacillati</taxon>
        <taxon>Bacillota</taxon>
        <taxon>Tissierellia</taxon>
        <taxon>Dethiosulfatibacter</taxon>
    </lineage>
</organism>
<dbReference type="InterPro" id="IPR050595">
    <property type="entry name" value="Bact_response_regulator"/>
</dbReference>
<sequence length="280" mass="32138">MRNQKIYLIDDDQAVLKSLKFLIEENDLGTVVGYTTKPLESIKDIEILKPQVVIVDYMMPCIDGPSLIEKLEKVLTDANFIMLSKVSDKGMIAEAYSKGIEYYINKPINIVEVSHILKNLYEKVQLQEKLKQIHQIFNMDNSQTDSAQEDYTENARAILRILGVSGKSGYSDIVKICTYVLKENIDIYDSDLKDIFKKTDLDYKSSVQRIRRCASHALRNIANLGLEDNLSEYFQKYSNSLFGFETVKYEMDHIRGLRSDGGKINVKNFLTNLVDLSKDY</sequence>
<feature type="modified residue" description="4-aspartylphosphate" evidence="2">
    <location>
        <position position="56"/>
    </location>
</feature>
<dbReference type="PANTHER" id="PTHR44591:SF3">
    <property type="entry name" value="RESPONSE REGULATORY DOMAIN-CONTAINING PROTEIN"/>
    <property type="match status" value="1"/>
</dbReference>
<evidence type="ECO:0000313" key="4">
    <source>
        <dbReference type="EMBL" id="SHJ44571.1"/>
    </source>
</evidence>
<dbReference type="GO" id="GO:0000160">
    <property type="term" value="P:phosphorelay signal transduction system"/>
    <property type="evidence" value="ECO:0007669"/>
    <property type="project" value="InterPro"/>
</dbReference>
<dbReference type="SUPFAM" id="SSF52172">
    <property type="entry name" value="CheY-like"/>
    <property type="match status" value="1"/>
</dbReference>
<dbReference type="PANTHER" id="PTHR44591">
    <property type="entry name" value="STRESS RESPONSE REGULATOR PROTEIN 1"/>
    <property type="match status" value="1"/>
</dbReference>
<feature type="domain" description="Response regulatory" evidence="3">
    <location>
        <begin position="5"/>
        <end position="121"/>
    </location>
</feature>
<protein>
    <submittedName>
        <fullName evidence="4">Two-component system, response regulator YcbB</fullName>
    </submittedName>
</protein>
<dbReference type="PROSITE" id="PS50110">
    <property type="entry name" value="RESPONSE_REGULATORY"/>
    <property type="match status" value="1"/>
</dbReference>
<dbReference type="Gene3D" id="3.40.50.2300">
    <property type="match status" value="1"/>
</dbReference>
<reference evidence="4 5" key="1">
    <citation type="submission" date="2016-11" db="EMBL/GenBank/DDBJ databases">
        <authorList>
            <person name="Jaros S."/>
            <person name="Januszkiewicz K."/>
            <person name="Wedrychowicz H."/>
        </authorList>
    </citation>
    <scope>NUCLEOTIDE SEQUENCE [LARGE SCALE GENOMIC DNA]</scope>
    <source>
        <strain evidence="4 5">DSM 17477</strain>
    </source>
</reference>
<dbReference type="STRING" id="1121476.SAMN02745751_02577"/>
<name>A0A1M6JCY1_9FIRM</name>
<dbReference type="InterPro" id="IPR011006">
    <property type="entry name" value="CheY-like_superfamily"/>
</dbReference>
<evidence type="ECO:0000256" key="2">
    <source>
        <dbReference type="PROSITE-ProRule" id="PRU00169"/>
    </source>
</evidence>
<dbReference type="EMBL" id="FQZL01000021">
    <property type="protein sequence ID" value="SHJ44571.1"/>
    <property type="molecule type" value="Genomic_DNA"/>
</dbReference>
<accession>A0A1M6JCY1</accession>
<dbReference type="Pfam" id="PF08664">
    <property type="entry name" value="YcbB"/>
    <property type="match status" value="1"/>
</dbReference>
<keyword evidence="1 2" id="KW-0597">Phosphoprotein</keyword>
<evidence type="ECO:0000259" key="3">
    <source>
        <dbReference type="PROSITE" id="PS50110"/>
    </source>
</evidence>
<dbReference type="InterPro" id="IPR001789">
    <property type="entry name" value="Sig_transdc_resp-reg_receiver"/>
</dbReference>
<dbReference type="InterPro" id="IPR013972">
    <property type="entry name" value="YcbB"/>
</dbReference>
<evidence type="ECO:0000313" key="5">
    <source>
        <dbReference type="Proteomes" id="UP000184052"/>
    </source>
</evidence>
<proteinExistence type="predicted"/>